<sequence>MSSCRKLPAVASSFILHATDIRAEDGTSSTASYNLSLEPAVTQVATTGLFQSEALQLTDPILTTVHSQLAAAGLGNISFRFRFRDNGTATTKRGNSNCKTYADDSVWPSDLVWFIEKWSGNSTYSGKAIKMGSGVQSLQAYVTIVGGEGESVGIAGGFMQGGGHSPMAGNYGLAADQVAEFDVVTADGRFLTSSDDQNDDLFWALRVGGVGTFGV</sequence>
<proteinExistence type="inferred from homology"/>
<dbReference type="GO" id="GO:0016491">
    <property type="term" value="F:oxidoreductase activity"/>
    <property type="evidence" value="ECO:0007669"/>
    <property type="project" value="UniProtKB-KW"/>
</dbReference>
<dbReference type="InterPro" id="IPR036318">
    <property type="entry name" value="FAD-bd_PCMH-like_sf"/>
</dbReference>
<dbReference type="InterPro" id="IPR050432">
    <property type="entry name" value="FAD-linked_Oxidoreductases_BP"/>
</dbReference>
<reference evidence="3 4" key="1">
    <citation type="submission" date="2015-09" db="EMBL/GenBank/DDBJ databases">
        <title>Host preference determinants of Valsa canker pathogens revealed by comparative genomics.</title>
        <authorList>
            <person name="Yin Z."/>
            <person name="Huang L."/>
        </authorList>
    </citation>
    <scope>NUCLEOTIDE SEQUENCE [LARGE SCALE GENOMIC DNA]</scope>
    <source>
        <strain evidence="3 4">03-1</strain>
    </source>
</reference>
<dbReference type="Gene3D" id="3.30.465.10">
    <property type="match status" value="1"/>
</dbReference>
<dbReference type="PANTHER" id="PTHR13878:SF91">
    <property type="entry name" value="FAD BINDING DOMAIN PROTEIN (AFU_ORTHOLOGUE AFUA_6G12070)-RELATED"/>
    <property type="match status" value="1"/>
</dbReference>
<protein>
    <submittedName>
        <fullName evidence="3">Uncharacterized protein</fullName>
    </submittedName>
</protein>
<dbReference type="SUPFAM" id="SSF56176">
    <property type="entry name" value="FAD-binding/transporter-associated domain-like"/>
    <property type="match status" value="1"/>
</dbReference>
<evidence type="ECO:0000313" key="3">
    <source>
        <dbReference type="EMBL" id="ROW01981.1"/>
    </source>
</evidence>
<dbReference type="OrthoDB" id="9983560at2759"/>
<evidence type="ECO:0000313" key="4">
    <source>
        <dbReference type="Proteomes" id="UP000283895"/>
    </source>
</evidence>
<name>A0A423WEX3_9PEZI</name>
<keyword evidence="2" id="KW-0560">Oxidoreductase</keyword>
<organism evidence="3 4">
    <name type="scientific">Cytospora schulzeri</name>
    <dbReference type="NCBI Taxonomy" id="448051"/>
    <lineage>
        <taxon>Eukaryota</taxon>
        <taxon>Fungi</taxon>
        <taxon>Dikarya</taxon>
        <taxon>Ascomycota</taxon>
        <taxon>Pezizomycotina</taxon>
        <taxon>Sordariomycetes</taxon>
        <taxon>Sordariomycetidae</taxon>
        <taxon>Diaporthales</taxon>
        <taxon>Cytosporaceae</taxon>
        <taxon>Cytospora</taxon>
    </lineage>
</organism>
<dbReference type="AlphaFoldDB" id="A0A423WEX3"/>
<dbReference type="Proteomes" id="UP000283895">
    <property type="component" value="Unassembled WGS sequence"/>
</dbReference>
<keyword evidence="4" id="KW-1185">Reference proteome</keyword>
<dbReference type="PANTHER" id="PTHR13878">
    <property type="entry name" value="GULONOLACTONE OXIDASE"/>
    <property type="match status" value="1"/>
</dbReference>
<gene>
    <name evidence="3" type="ORF">VMCG_05544</name>
</gene>
<dbReference type="GO" id="GO:0050660">
    <property type="term" value="F:flavin adenine dinucleotide binding"/>
    <property type="evidence" value="ECO:0007669"/>
    <property type="project" value="InterPro"/>
</dbReference>
<dbReference type="InterPro" id="IPR016169">
    <property type="entry name" value="FAD-bd_PCMH_sub2"/>
</dbReference>
<dbReference type="STRING" id="356882.A0A423WEX3"/>
<evidence type="ECO:0000256" key="2">
    <source>
        <dbReference type="ARBA" id="ARBA00023002"/>
    </source>
</evidence>
<comment type="caution">
    <text evidence="3">The sequence shown here is derived from an EMBL/GenBank/DDBJ whole genome shotgun (WGS) entry which is preliminary data.</text>
</comment>
<accession>A0A423WEX3</accession>
<comment type="similarity">
    <text evidence="1">Belongs to the oxygen-dependent FAD-linked oxidoreductase family.</text>
</comment>
<evidence type="ECO:0000256" key="1">
    <source>
        <dbReference type="ARBA" id="ARBA00005466"/>
    </source>
</evidence>
<dbReference type="EMBL" id="LKEA01000018">
    <property type="protein sequence ID" value="ROW01981.1"/>
    <property type="molecule type" value="Genomic_DNA"/>
</dbReference>